<sequence length="962" mass="109506">MRISGLITSLLLSLSLLAAAQQQRYLYYDLSEAVASEVIKGIVKDEQGLVWFATDQGVLSYDGNQTRLYNKGLQSNYTKTFLSTKSGQLIVVNDRGMREIIRTQDSVYFAPLQLDNYTFNEPLEYPKSLYQDQRGNIWVGEVDGVVRINANGFKRFELGPDFQSISYHRTFTFQEDAFGTLWIAPYKGSLLRYLPESDQLQPVNIDLPVSDVTGFAVLRGDYLVIGGKEGVFQIKTDSEQNILETRFFNSVDNISALAVQKNQVYIGTWDEGLYVLPYGTQVPEKVTEVDFVDVVDFFHDERANEIWVVGSENVGLISFSEITSPASIGSFRIEAATFGDNQNLYYSIGQEIRQANLSSALPPTTLTSSKTNYFDQLLADKDKLWVGDSFGSIYFLDITNNQLTKVKDSTGVAIKYIFNDAQSNKWFAGDPEKVIRIESQTNDITFFELQGSIVFAQSASTQTLYCGTNDGLYTFNNNSKSFVRHKATMNFSPTKPLAIEDICFDLQDNMWIATNQGLLLKRSGENRLLRHELPGMPEDEPYKAIVWKDGLVWLASDYGLTAYNGEEAILYTTKNGLPSKILTWRGLKTYTDGVFISTAKGAALIHSEQVKFEKTPVPSLKSIISGNKSLVPNENGQAVIPYKGNLQAEFVTLTYPGLDIRYQSRVIGLDDTWSEPSDNRQVNFLGFSEGEYILEVRARETGLLWSAPVQYAFIVEVPWFRTWWAYLLFATGVAAILILSTRAYNYHLILQKRRFKKIIDERTQEIKRQKNEIIEQKNRIIQQKEELLSKTEAIHKSKQALSDADVNFLHLKEKQLQDQIEYRNKQITTHTLHIIQKNESLRELKTKLETIVKSSQKAPHQEIKKTIKIIDESFRLDKDWEDFKLYFEQIYTGFYTKLKVNCPALTTQELRHCALIRLNLSLQECATILGISPDSVKVSRSRIRKKLNLEKGQGLTDFILSI</sequence>
<comment type="caution">
    <text evidence="6">The sequence shown here is derived from an EMBL/GenBank/DDBJ whole genome shotgun (WGS) entry which is preliminary data.</text>
</comment>
<keyword evidence="2" id="KW-0175">Coiled coil</keyword>
<dbReference type="SUPFAM" id="SSF46894">
    <property type="entry name" value="C-terminal effector domain of the bipartite response regulators"/>
    <property type="match status" value="1"/>
</dbReference>
<dbReference type="InterPro" id="IPR013783">
    <property type="entry name" value="Ig-like_fold"/>
</dbReference>
<dbReference type="Pfam" id="PF07495">
    <property type="entry name" value="Y_Y_Y"/>
    <property type="match status" value="1"/>
</dbReference>
<reference evidence="6 7" key="1">
    <citation type="submission" date="2018-07" db="EMBL/GenBank/DDBJ databases">
        <title>Genomic Encyclopedia of Type Strains, Phase IV (KMG-IV): sequencing the most valuable type-strain genomes for metagenomic binning, comparative biology and taxonomic classification.</title>
        <authorList>
            <person name="Goeker M."/>
        </authorList>
    </citation>
    <scope>NUCLEOTIDE SEQUENCE [LARGE SCALE GENOMIC DNA]</scope>
    <source>
        <strain evidence="6 7">DSM 4134</strain>
    </source>
</reference>
<organism evidence="6 7">
    <name type="scientific">Marinoscillum furvescens DSM 4134</name>
    <dbReference type="NCBI Taxonomy" id="1122208"/>
    <lineage>
        <taxon>Bacteria</taxon>
        <taxon>Pseudomonadati</taxon>
        <taxon>Bacteroidota</taxon>
        <taxon>Cytophagia</taxon>
        <taxon>Cytophagales</taxon>
        <taxon>Reichenbachiellaceae</taxon>
        <taxon>Marinoscillum</taxon>
    </lineage>
</organism>
<feature type="domain" description="Two component regulator three Y" evidence="5">
    <location>
        <begin position="659"/>
        <end position="708"/>
    </location>
</feature>
<dbReference type="InterPro" id="IPR015943">
    <property type="entry name" value="WD40/YVTN_repeat-like_dom_sf"/>
</dbReference>
<keyword evidence="3" id="KW-0472">Membrane</keyword>
<protein>
    <submittedName>
        <fullName evidence="6">Ligand-binding sensor domain-containing protein</fullName>
    </submittedName>
</protein>
<dbReference type="Gene3D" id="2.60.40.10">
    <property type="entry name" value="Immunoglobulins"/>
    <property type="match status" value="1"/>
</dbReference>
<evidence type="ECO:0000259" key="5">
    <source>
        <dbReference type="Pfam" id="PF07495"/>
    </source>
</evidence>
<name>A0A3D9L702_MARFU</name>
<evidence type="ECO:0000256" key="2">
    <source>
        <dbReference type="SAM" id="Coils"/>
    </source>
</evidence>
<evidence type="ECO:0000256" key="4">
    <source>
        <dbReference type="SAM" id="SignalP"/>
    </source>
</evidence>
<keyword evidence="1" id="KW-0597">Phosphoprotein</keyword>
<evidence type="ECO:0000256" key="1">
    <source>
        <dbReference type="ARBA" id="ARBA00022553"/>
    </source>
</evidence>
<dbReference type="EMBL" id="QREG01000003">
    <property type="protein sequence ID" value="REE01661.1"/>
    <property type="molecule type" value="Genomic_DNA"/>
</dbReference>
<keyword evidence="3" id="KW-0812">Transmembrane</keyword>
<gene>
    <name evidence="6" type="ORF">C7460_103178</name>
</gene>
<dbReference type="PANTHER" id="PTHR43547:SF2">
    <property type="entry name" value="HYBRID SIGNAL TRANSDUCTION HISTIDINE KINASE C"/>
    <property type="match status" value="1"/>
</dbReference>
<keyword evidence="7" id="KW-1185">Reference proteome</keyword>
<dbReference type="Gene3D" id="1.10.10.10">
    <property type="entry name" value="Winged helix-like DNA-binding domain superfamily/Winged helix DNA-binding domain"/>
    <property type="match status" value="1"/>
</dbReference>
<dbReference type="InterPro" id="IPR016032">
    <property type="entry name" value="Sig_transdc_resp-reg_C-effctor"/>
</dbReference>
<dbReference type="Gene3D" id="2.130.10.10">
    <property type="entry name" value="YVTN repeat-like/Quinoprotein amine dehydrogenase"/>
    <property type="match status" value="3"/>
</dbReference>
<evidence type="ECO:0000313" key="7">
    <source>
        <dbReference type="Proteomes" id="UP000256779"/>
    </source>
</evidence>
<dbReference type="GO" id="GO:0003677">
    <property type="term" value="F:DNA binding"/>
    <property type="evidence" value="ECO:0007669"/>
    <property type="project" value="InterPro"/>
</dbReference>
<dbReference type="SUPFAM" id="SSF63829">
    <property type="entry name" value="Calcium-dependent phosphotriesterase"/>
    <property type="match status" value="2"/>
</dbReference>
<feature type="signal peptide" evidence="4">
    <location>
        <begin position="1"/>
        <end position="20"/>
    </location>
</feature>
<feature type="transmembrane region" description="Helical" evidence="3">
    <location>
        <begin position="723"/>
        <end position="744"/>
    </location>
</feature>
<accession>A0A3D9L702</accession>
<proteinExistence type="predicted"/>
<evidence type="ECO:0000313" key="6">
    <source>
        <dbReference type="EMBL" id="REE01661.1"/>
    </source>
</evidence>
<dbReference type="RefSeq" id="WP_221409455.1">
    <property type="nucleotide sequence ID" value="NZ_QREG01000003.1"/>
</dbReference>
<dbReference type="AlphaFoldDB" id="A0A3D9L702"/>
<dbReference type="GO" id="GO:0000155">
    <property type="term" value="F:phosphorelay sensor kinase activity"/>
    <property type="evidence" value="ECO:0007669"/>
    <property type="project" value="TreeGrafter"/>
</dbReference>
<dbReference type="InterPro" id="IPR011123">
    <property type="entry name" value="Y_Y_Y"/>
</dbReference>
<keyword evidence="4" id="KW-0732">Signal</keyword>
<feature type="chain" id="PRO_5017781511" evidence="4">
    <location>
        <begin position="21"/>
        <end position="962"/>
    </location>
</feature>
<dbReference type="InterPro" id="IPR036388">
    <property type="entry name" value="WH-like_DNA-bd_sf"/>
</dbReference>
<dbReference type="PANTHER" id="PTHR43547">
    <property type="entry name" value="TWO-COMPONENT HISTIDINE KINASE"/>
    <property type="match status" value="1"/>
</dbReference>
<keyword evidence="3" id="KW-1133">Transmembrane helix</keyword>
<dbReference type="GO" id="GO:0006355">
    <property type="term" value="P:regulation of DNA-templated transcription"/>
    <property type="evidence" value="ECO:0007669"/>
    <property type="project" value="InterPro"/>
</dbReference>
<evidence type="ECO:0000256" key="3">
    <source>
        <dbReference type="SAM" id="Phobius"/>
    </source>
</evidence>
<dbReference type="Proteomes" id="UP000256779">
    <property type="component" value="Unassembled WGS sequence"/>
</dbReference>
<feature type="coiled-coil region" evidence="2">
    <location>
        <begin position="752"/>
        <end position="794"/>
    </location>
</feature>